<proteinExistence type="predicted"/>
<evidence type="ECO:0000313" key="1">
    <source>
        <dbReference type="EMBL" id="KAK3318783.1"/>
    </source>
</evidence>
<keyword evidence="2" id="KW-1185">Reference proteome</keyword>
<evidence type="ECO:0000313" key="2">
    <source>
        <dbReference type="Proteomes" id="UP001283341"/>
    </source>
</evidence>
<reference evidence="1" key="1">
    <citation type="journal article" date="2023" name="Mol. Phylogenet. Evol.">
        <title>Genome-scale phylogeny and comparative genomics of the fungal order Sordariales.</title>
        <authorList>
            <person name="Hensen N."/>
            <person name="Bonometti L."/>
            <person name="Westerberg I."/>
            <person name="Brannstrom I.O."/>
            <person name="Guillou S."/>
            <person name="Cros-Aarteil S."/>
            <person name="Calhoun S."/>
            <person name="Haridas S."/>
            <person name="Kuo A."/>
            <person name="Mondo S."/>
            <person name="Pangilinan J."/>
            <person name="Riley R."/>
            <person name="LaButti K."/>
            <person name="Andreopoulos B."/>
            <person name="Lipzen A."/>
            <person name="Chen C."/>
            <person name="Yan M."/>
            <person name="Daum C."/>
            <person name="Ng V."/>
            <person name="Clum A."/>
            <person name="Steindorff A."/>
            <person name="Ohm R.A."/>
            <person name="Martin F."/>
            <person name="Silar P."/>
            <person name="Natvig D.O."/>
            <person name="Lalanne C."/>
            <person name="Gautier V."/>
            <person name="Ament-Velasquez S.L."/>
            <person name="Kruys A."/>
            <person name="Hutchinson M.I."/>
            <person name="Powell A.J."/>
            <person name="Barry K."/>
            <person name="Miller A.N."/>
            <person name="Grigoriev I.V."/>
            <person name="Debuchy R."/>
            <person name="Gladieux P."/>
            <person name="Hiltunen Thoren M."/>
            <person name="Johannesson H."/>
        </authorList>
    </citation>
    <scope>NUCLEOTIDE SEQUENCE</scope>
    <source>
        <strain evidence="1">CBS 118394</strain>
    </source>
</reference>
<name>A0AAE0M4V1_9PEZI</name>
<dbReference type="AlphaFoldDB" id="A0AAE0M4V1"/>
<sequence>MGAGHSVPGSSSQAAKEFHFFAKLPPEMQKSIIREAISEPLFHTLIITSANSAKKGSGRTRTLALATYRFWKERIGKDLPDFDRALEPRLPLSGHYERFTLATTCKAAKLEGGLPSRQGDYTTRRQIRLHQHRHRFGPFCIRHRVPGHQSDATPDTQISFSGAWAALPDNHDEPKERDFRTFSGIRRVALDFLDMTIDERDLGDRRISSAVCDFLRFLPDVETVYFIDTLKSRCCSRLHPPSTVPGLGYISRYHLRGPAHIGMSGIEYLTAPAIYIYGKEIRLKAWRQTLEQDHLDELDKTLGEEKMRKEAVEFKILRWVGDTAEADYVMSPNYHVYPCINSTSR</sequence>
<comment type="caution">
    <text evidence="1">The sequence shown here is derived from an EMBL/GenBank/DDBJ whole genome shotgun (WGS) entry which is preliminary data.</text>
</comment>
<dbReference type="Proteomes" id="UP001283341">
    <property type="component" value="Unassembled WGS sequence"/>
</dbReference>
<reference evidence="1" key="2">
    <citation type="submission" date="2023-06" db="EMBL/GenBank/DDBJ databases">
        <authorList>
            <consortium name="Lawrence Berkeley National Laboratory"/>
            <person name="Haridas S."/>
            <person name="Hensen N."/>
            <person name="Bonometti L."/>
            <person name="Westerberg I."/>
            <person name="Brannstrom I.O."/>
            <person name="Guillou S."/>
            <person name="Cros-Aarteil S."/>
            <person name="Calhoun S."/>
            <person name="Kuo A."/>
            <person name="Mondo S."/>
            <person name="Pangilinan J."/>
            <person name="Riley R."/>
            <person name="Labutti K."/>
            <person name="Andreopoulos B."/>
            <person name="Lipzen A."/>
            <person name="Chen C."/>
            <person name="Yanf M."/>
            <person name="Daum C."/>
            <person name="Ng V."/>
            <person name="Clum A."/>
            <person name="Steindorff A."/>
            <person name="Ohm R."/>
            <person name="Martin F."/>
            <person name="Silar P."/>
            <person name="Natvig D."/>
            <person name="Lalanne C."/>
            <person name="Gautier V."/>
            <person name="Ament-Velasquez S.L."/>
            <person name="Kruys A."/>
            <person name="Hutchinson M.I."/>
            <person name="Powell A.J."/>
            <person name="Barry K."/>
            <person name="Miller A.N."/>
            <person name="Grigoriev I.V."/>
            <person name="Debuchy R."/>
            <person name="Gladieux P."/>
            <person name="Thoren M.H."/>
            <person name="Johannesson H."/>
        </authorList>
    </citation>
    <scope>NUCLEOTIDE SEQUENCE</scope>
    <source>
        <strain evidence="1">CBS 118394</strain>
    </source>
</reference>
<accession>A0AAE0M4V1</accession>
<dbReference type="EMBL" id="JAUEDM010000004">
    <property type="protein sequence ID" value="KAK3318783.1"/>
    <property type="molecule type" value="Genomic_DNA"/>
</dbReference>
<organism evidence="1 2">
    <name type="scientific">Apodospora peruviana</name>
    <dbReference type="NCBI Taxonomy" id="516989"/>
    <lineage>
        <taxon>Eukaryota</taxon>
        <taxon>Fungi</taxon>
        <taxon>Dikarya</taxon>
        <taxon>Ascomycota</taxon>
        <taxon>Pezizomycotina</taxon>
        <taxon>Sordariomycetes</taxon>
        <taxon>Sordariomycetidae</taxon>
        <taxon>Sordariales</taxon>
        <taxon>Lasiosphaeriaceae</taxon>
        <taxon>Apodospora</taxon>
    </lineage>
</organism>
<gene>
    <name evidence="1" type="ORF">B0H66DRAFT_533294</name>
</gene>
<protein>
    <submittedName>
        <fullName evidence="1">Uncharacterized protein</fullName>
    </submittedName>
</protein>